<protein>
    <submittedName>
        <fullName evidence="14">Eukaryotic translation initiation factor 4E-1</fullName>
    </submittedName>
</protein>
<evidence type="ECO:0000256" key="13">
    <source>
        <dbReference type="RuleBase" id="RU004374"/>
    </source>
</evidence>
<dbReference type="PANTHER" id="PTHR11960">
    <property type="entry name" value="EUKARYOTIC TRANSLATION INITIATION FACTOR 4E RELATED"/>
    <property type="match status" value="1"/>
</dbReference>
<dbReference type="OrthoDB" id="590761at2759"/>
<evidence type="ECO:0000256" key="8">
    <source>
        <dbReference type="ARBA" id="ARBA00022884"/>
    </source>
</evidence>
<dbReference type="GO" id="GO:0000340">
    <property type="term" value="F:RNA 7-methylguanosine cap binding"/>
    <property type="evidence" value="ECO:0007669"/>
    <property type="project" value="TreeGrafter"/>
</dbReference>
<dbReference type="AlphaFoldDB" id="A0A9W9G0B0"/>
<dbReference type="EMBL" id="JAPQKI010000003">
    <property type="protein sequence ID" value="KAJ5109623.1"/>
    <property type="molecule type" value="Genomic_DNA"/>
</dbReference>
<dbReference type="GO" id="GO:0003743">
    <property type="term" value="F:translation initiation factor activity"/>
    <property type="evidence" value="ECO:0007669"/>
    <property type="project" value="UniProtKB-KW"/>
</dbReference>
<sequence length="448" mass="49684">MLRWYQSKLARRPILTASVTSAVLFGSGDVLAQQAVDRRGLQKHDFARTGRMALYGGAVFGPVATAWFGILQRHVVLKNNFSTTVARVGCDQFLFAPVQLTCFLSSMAIMEGVSPAEKWIHSFWPAYKANMLVWPWVQGANFAFVPLELRVLVVNVVSLESRADSTKAPTSPPFDSLCAPTAPSRAENLPLRARRLSNLTLPPSPPPLNPTTMAAVAENGHAVTDENAAPAVASSTEEITVFHDPENFNVKHPLMHEWTLWFTKPPSGKGDNWNDLLKEVVTFSSVEEFWGIYNNICPTSELGLKADYHLFKKGVRPEWEDPQNKHGGKWSYQFKDKRSVPIDDLWLHAQLAAIGETLEGDEDNEVMGVVVNVRKGFYRVGLWTRTVGKSIPGDKSTRTPAQGKDVLEAIGRRFKDVLRLKEADVVEFSGHTDSAHSGSTRAKAKYTV</sequence>
<keyword evidence="15" id="KW-1185">Reference proteome</keyword>
<evidence type="ECO:0000256" key="7">
    <source>
        <dbReference type="ARBA" id="ARBA00022845"/>
    </source>
</evidence>
<dbReference type="RefSeq" id="XP_056477734.1">
    <property type="nucleotide sequence ID" value="XM_056614762.1"/>
</dbReference>
<dbReference type="GO" id="GO:0016020">
    <property type="term" value="C:membrane"/>
    <property type="evidence" value="ECO:0007669"/>
    <property type="project" value="UniProtKB-SubCell"/>
</dbReference>
<keyword evidence="5 13" id="KW-0396">Initiation factor</keyword>
<comment type="similarity">
    <text evidence="4 13">Belongs to the eukaryotic initiation factor 4E family.</text>
</comment>
<comment type="subcellular location">
    <subcellularLocation>
        <location evidence="2">Membrane</location>
        <topology evidence="2">Multi-pass membrane protein</topology>
    </subcellularLocation>
</comment>
<keyword evidence="11" id="KW-0472">Membrane</keyword>
<evidence type="ECO:0000256" key="2">
    <source>
        <dbReference type="ARBA" id="ARBA00004141"/>
    </source>
</evidence>
<evidence type="ECO:0000256" key="1">
    <source>
        <dbReference type="ARBA" id="ARBA00003021"/>
    </source>
</evidence>
<evidence type="ECO:0000256" key="12">
    <source>
        <dbReference type="ARBA" id="ARBA00062860"/>
    </source>
</evidence>
<evidence type="ECO:0000313" key="15">
    <source>
        <dbReference type="Proteomes" id="UP001149074"/>
    </source>
</evidence>
<proteinExistence type="inferred from homology"/>
<evidence type="ECO:0000256" key="9">
    <source>
        <dbReference type="ARBA" id="ARBA00022917"/>
    </source>
</evidence>
<name>A0A9W9G0B0_9EURO</name>
<comment type="caution">
    <text evidence="14">The sequence shown here is derived from an EMBL/GenBank/DDBJ whole genome shotgun (WGS) entry which is preliminary data.</text>
</comment>
<comment type="function">
    <text evidence="1">Recognizes and binds the 7-methylguanosine-containing mRNA cap during an early step in the initiation of protein synthesis and facilitates ribosome binding by inducing the unwinding of the mRNAs secondary structures.</text>
</comment>
<evidence type="ECO:0000256" key="10">
    <source>
        <dbReference type="ARBA" id="ARBA00022989"/>
    </source>
</evidence>
<dbReference type="InterPro" id="IPR007248">
    <property type="entry name" value="Mpv17_PMP22"/>
</dbReference>
<keyword evidence="8 13" id="KW-0694">RNA-binding</keyword>
<reference evidence="14" key="1">
    <citation type="submission" date="2022-11" db="EMBL/GenBank/DDBJ databases">
        <authorList>
            <person name="Petersen C."/>
        </authorList>
    </citation>
    <scope>NUCLEOTIDE SEQUENCE</scope>
    <source>
        <strain evidence="14">IBT 30761</strain>
    </source>
</reference>
<dbReference type="Proteomes" id="UP001149074">
    <property type="component" value="Unassembled WGS sequence"/>
</dbReference>
<dbReference type="GO" id="GO:0016281">
    <property type="term" value="C:eukaryotic translation initiation factor 4F complex"/>
    <property type="evidence" value="ECO:0007669"/>
    <property type="project" value="TreeGrafter"/>
</dbReference>
<dbReference type="SUPFAM" id="SSF55418">
    <property type="entry name" value="eIF4e-like"/>
    <property type="match status" value="1"/>
</dbReference>
<comment type="similarity">
    <text evidence="3">Belongs to the peroxisomal membrane protein PXMP2/4 family.</text>
</comment>
<dbReference type="GO" id="GO:0006417">
    <property type="term" value="P:regulation of translation"/>
    <property type="evidence" value="ECO:0007669"/>
    <property type="project" value="UniProtKB-KW"/>
</dbReference>
<dbReference type="InterPro" id="IPR001040">
    <property type="entry name" value="TIF_eIF_4E"/>
</dbReference>
<evidence type="ECO:0000256" key="6">
    <source>
        <dbReference type="ARBA" id="ARBA00022692"/>
    </source>
</evidence>
<comment type="subunit">
    <text evidence="12">eIF4F is a multi-subunit complex, the composition of which varies with external and internal environmental conditions. It is composed of at least eIF4A, eIF4E and eIF4G. eIF4E is also known to interact with other partners.</text>
</comment>
<keyword evidence="9 13" id="KW-0648">Protein biosynthesis</keyword>
<evidence type="ECO:0000256" key="5">
    <source>
        <dbReference type="ARBA" id="ARBA00022540"/>
    </source>
</evidence>
<evidence type="ECO:0000256" key="11">
    <source>
        <dbReference type="ARBA" id="ARBA00023136"/>
    </source>
</evidence>
<dbReference type="PANTHER" id="PTHR11960:SF8">
    <property type="entry name" value="EUKARYOTIC TRANSLATION INITIATION FACTOR 4E1-RELATED"/>
    <property type="match status" value="1"/>
</dbReference>
<dbReference type="GeneID" id="81353741"/>
<dbReference type="InterPro" id="IPR019770">
    <property type="entry name" value="TIF_eIF_4E_CS"/>
</dbReference>
<keyword evidence="10" id="KW-1133">Transmembrane helix</keyword>
<dbReference type="PROSITE" id="PS00813">
    <property type="entry name" value="IF4E"/>
    <property type="match status" value="1"/>
</dbReference>
<dbReference type="Pfam" id="PF04117">
    <property type="entry name" value="Mpv17_PMP22"/>
    <property type="match status" value="1"/>
</dbReference>
<evidence type="ECO:0000313" key="14">
    <source>
        <dbReference type="EMBL" id="KAJ5109623.1"/>
    </source>
</evidence>
<gene>
    <name evidence="14" type="ORF">N7532_002268</name>
</gene>
<keyword evidence="7" id="KW-0810">Translation regulation</keyword>
<evidence type="ECO:0000256" key="4">
    <source>
        <dbReference type="ARBA" id="ARBA00009860"/>
    </source>
</evidence>
<dbReference type="FunFam" id="3.30.760.10:FF:000004">
    <property type="entry name" value="Eukaryotic translation initiation factor 4E-1"/>
    <property type="match status" value="1"/>
</dbReference>
<dbReference type="Pfam" id="PF01652">
    <property type="entry name" value="IF4E"/>
    <property type="match status" value="1"/>
</dbReference>
<dbReference type="InterPro" id="IPR023398">
    <property type="entry name" value="TIF_eIF4e-like"/>
</dbReference>
<evidence type="ECO:0000256" key="3">
    <source>
        <dbReference type="ARBA" id="ARBA00006824"/>
    </source>
</evidence>
<accession>A0A9W9G0B0</accession>
<dbReference type="Gene3D" id="3.30.760.10">
    <property type="entry name" value="RNA Cap, Translation Initiation Factor Eif4e"/>
    <property type="match status" value="1"/>
</dbReference>
<reference evidence="14" key="2">
    <citation type="journal article" date="2023" name="IMA Fungus">
        <title>Comparative genomic study of the Penicillium genus elucidates a diverse pangenome and 15 lateral gene transfer events.</title>
        <authorList>
            <person name="Petersen C."/>
            <person name="Sorensen T."/>
            <person name="Nielsen M.R."/>
            <person name="Sondergaard T.E."/>
            <person name="Sorensen J.L."/>
            <person name="Fitzpatrick D.A."/>
            <person name="Frisvad J.C."/>
            <person name="Nielsen K.L."/>
        </authorList>
    </citation>
    <scope>NUCLEOTIDE SEQUENCE</scope>
    <source>
        <strain evidence="14">IBT 30761</strain>
    </source>
</reference>
<organism evidence="14 15">
    <name type="scientific">Penicillium argentinense</name>
    <dbReference type="NCBI Taxonomy" id="1131581"/>
    <lineage>
        <taxon>Eukaryota</taxon>
        <taxon>Fungi</taxon>
        <taxon>Dikarya</taxon>
        <taxon>Ascomycota</taxon>
        <taxon>Pezizomycotina</taxon>
        <taxon>Eurotiomycetes</taxon>
        <taxon>Eurotiomycetidae</taxon>
        <taxon>Eurotiales</taxon>
        <taxon>Aspergillaceae</taxon>
        <taxon>Penicillium</taxon>
    </lineage>
</organism>
<keyword evidence="6" id="KW-0812">Transmembrane</keyword>